<gene>
    <name evidence="1" type="ORF">FOE78_01505</name>
</gene>
<dbReference type="Proteomes" id="UP000319263">
    <property type="component" value="Chromosome"/>
</dbReference>
<keyword evidence="2" id="KW-1185">Reference proteome</keyword>
<evidence type="ECO:0000313" key="2">
    <source>
        <dbReference type="Proteomes" id="UP000319263"/>
    </source>
</evidence>
<dbReference type="RefSeq" id="WP_143984755.1">
    <property type="nucleotide sequence ID" value="NZ_CP041692.1"/>
</dbReference>
<proteinExistence type="predicted"/>
<sequence length="200" mass="21128">MAERGTVPISRRNRVTAVLVALACVVVAGVGVKITDDLDTGEVVRTARVGEPAPYNGGTLTVTKVTPGTMITNDYSDNALTTGGMFLQLTVRIAAPDGPVATGASGGLELHSGDHIYRSFGDTVMSVTTGYVGTADLVFEVDPRHLDGAYVDFKKSEIIHVTPAVVRVRLGITKDNVAQWRASAKGRTLQPADLQEKPIP</sequence>
<dbReference type="KEGG" id="mik:FOE78_01505"/>
<accession>A0A516PU88</accession>
<organism evidence="1 2">
    <name type="scientific">Microlunatus elymi</name>
    <dbReference type="NCBI Taxonomy" id="2596828"/>
    <lineage>
        <taxon>Bacteria</taxon>
        <taxon>Bacillati</taxon>
        <taxon>Actinomycetota</taxon>
        <taxon>Actinomycetes</taxon>
        <taxon>Propionibacteriales</taxon>
        <taxon>Propionibacteriaceae</taxon>
        <taxon>Microlunatus</taxon>
    </lineage>
</organism>
<evidence type="ECO:0000313" key="1">
    <source>
        <dbReference type="EMBL" id="QDP94766.1"/>
    </source>
</evidence>
<dbReference type="OrthoDB" id="3731232at2"/>
<protein>
    <recommendedName>
        <fullName evidence="3">DUF4352 domain-containing protein</fullName>
    </recommendedName>
</protein>
<evidence type="ECO:0008006" key="3">
    <source>
        <dbReference type="Google" id="ProtNLM"/>
    </source>
</evidence>
<dbReference type="AlphaFoldDB" id="A0A516PU88"/>
<reference evidence="1 2" key="1">
    <citation type="submission" date="2019-07" db="EMBL/GenBank/DDBJ databases">
        <title>Microlunatus dokdonensis sp. nov. isolated from the rhizospheric soil of the wild plant Elymus tsukushiensis.</title>
        <authorList>
            <person name="Ghim S.-Y."/>
            <person name="Hwang Y.-J."/>
            <person name="Son J.-S."/>
            <person name="Shin J.-H."/>
        </authorList>
    </citation>
    <scope>NUCLEOTIDE SEQUENCE [LARGE SCALE GENOMIC DNA]</scope>
    <source>
        <strain evidence="1 2">KUDC0627</strain>
    </source>
</reference>
<name>A0A516PU88_9ACTN</name>
<dbReference type="EMBL" id="CP041692">
    <property type="protein sequence ID" value="QDP94766.1"/>
    <property type="molecule type" value="Genomic_DNA"/>
</dbReference>